<feature type="transmembrane region" description="Helical" evidence="2">
    <location>
        <begin position="20"/>
        <end position="41"/>
    </location>
</feature>
<dbReference type="AlphaFoldDB" id="A0A508X678"/>
<dbReference type="EMBL" id="CABFNB010000149">
    <property type="protein sequence ID" value="VTZ65272.1"/>
    <property type="molecule type" value="Genomic_DNA"/>
</dbReference>
<evidence type="ECO:0000256" key="2">
    <source>
        <dbReference type="SAM" id="Phobius"/>
    </source>
</evidence>
<feature type="region of interest" description="Disordered" evidence="1">
    <location>
        <begin position="50"/>
        <end position="78"/>
    </location>
</feature>
<keyword evidence="2" id="KW-0812">Transmembrane</keyword>
<accession>A0A508X678</accession>
<keyword evidence="2" id="KW-0472">Membrane</keyword>
<organism evidence="3 4">
    <name type="scientific">Sinorhizobium medicae</name>
    <dbReference type="NCBI Taxonomy" id="110321"/>
    <lineage>
        <taxon>Bacteria</taxon>
        <taxon>Pseudomonadati</taxon>
        <taxon>Pseudomonadota</taxon>
        <taxon>Alphaproteobacteria</taxon>
        <taxon>Hyphomicrobiales</taxon>
        <taxon>Rhizobiaceae</taxon>
        <taxon>Sinorhizobium/Ensifer group</taxon>
        <taxon>Sinorhizobium</taxon>
    </lineage>
</organism>
<keyword evidence="2" id="KW-1133">Transmembrane helix</keyword>
<evidence type="ECO:0000313" key="4">
    <source>
        <dbReference type="Proteomes" id="UP000507954"/>
    </source>
</evidence>
<evidence type="ECO:0000313" key="3">
    <source>
        <dbReference type="EMBL" id="VTZ65272.1"/>
    </source>
</evidence>
<name>A0A508X678_9HYPH</name>
<protein>
    <submittedName>
        <fullName evidence="3">Uncharacterized protein</fullName>
    </submittedName>
</protein>
<gene>
    <name evidence="3" type="ORF">EMEDMD4_790296</name>
</gene>
<sequence length="78" mass="9090">MVRFVFREGLPPTPEALSAAASSVILYQIIYDIVFDIRYFIWNKCRRVKQQSESESGVCGRARRQGEHSPEQCGRWRL</sequence>
<evidence type="ECO:0000256" key="1">
    <source>
        <dbReference type="SAM" id="MobiDB-lite"/>
    </source>
</evidence>
<dbReference type="Proteomes" id="UP000507954">
    <property type="component" value="Unassembled WGS sequence"/>
</dbReference>
<reference evidence="3 4" key="1">
    <citation type="submission" date="2019-06" db="EMBL/GenBank/DDBJ databases">
        <authorList>
            <person name="Le Quere A."/>
            <person name="Colella S."/>
        </authorList>
    </citation>
    <scope>NUCLEOTIDE SEQUENCE [LARGE SCALE GENOMIC DNA]</scope>
    <source>
        <strain evidence="3">EmedicaeMD41</strain>
    </source>
</reference>
<proteinExistence type="predicted"/>